<accession>A0A6V8M224</accession>
<dbReference type="PANTHER" id="PTHR43393:SF3">
    <property type="entry name" value="LYSINE DECARBOXYLASE-LIKE PROTEIN"/>
    <property type="match status" value="1"/>
</dbReference>
<dbReference type="Proteomes" id="UP000494245">
    <property type="component" value="Unassembled WGS sequence"/>
</dbReference>
<dbReference type="GO" id="GO:0016798">
    <property type="term" value="F:hydrolase activity, acting on glycosyl bonds"/>
    <property type="evidence" value="ECO:0007669"/>
    <property type="project" value="UniProtKB-KW"/>
</dbReference>
<dbReference type="InterPro" id="IPR005268">
    <property type="entry name" value="CHP00725"/>
</dbReference>
<comment type="caution">
    <text evidence="1">The sequence shown here is derived from an EMBL/GenBank/DDBJ whole genome shotgun (WGS) entry which is preliminary data.</text>
</comment>
<dbReference type="SUPFAM" id="SSF102405">
    <property type="entry name" value="MCP/YpsA-like"/>
    <property type="match status" value="1"/>
</dbReference>
<dbReference type="EMBL" id="BLTE01000010">
    <property type="protein sequence ID" value="GFK94505.1"/>
    <property type="molecule type" value="Genomic_DNA"/>
</dbReference>
<evidence type="ECO:0000313" key="1">
    <source>
        <dbReference type="EMBL" id="GFK94505.1"/>
    </source>
</evidence>
<dbReference type="AlphaFoldDB" id="A0A6V8M224"/>
<gene>
    <name evidence="1" type="primary">log</name>
    <name evidence="1" type="ORF">NNJEOMEG_02351</name>
</gene>
<keyword evidence="1" id="KW-0378">Hydrolase</keyword>
<dbReference type="PANTHER" id="PTHR43393">
    <property type="entry name" value="CYTOKININ RIBOSIDE 5'-MONOPHOSPHATE PHOSPHORIBOHYDROLASE"/>
    <property type="match status" value="1"/>
</dbReference>
<evidence type="ECO:0000313" key="2">
    <source>
        <dbReference type="Proteomes" id="UP000494245"/>
    </source>
</evidence>
<protein>
    <submittedName>
        <fullName evidence="1">Cytokinin riboside 5'-monophosphate phosphoribohydrolase</fullName>
        <ecNumber evidence="1">3.2.2.-</ecNumber>
    </submittedName>
</protein>
<reference evidence="1 2" key="1">
    <citation type="submission" date="2020-04" db="EMBL/GenBank/DDBJ databases">
        <authorList>
            <consortium name="Desulfovibrio sp. FSS-1 genome sequencing consortium"/>
            <person name="Shimoshige H."/>
            <person name="Kobayashi H."/>
            <person name="Maekawa T."/>
        </authorList>
    </citation>
    <scope>NUCLEOTIDE SEQUENCE [LARGE SCALE GENOMIC DNA]</scope>
    <source>
        <strain evidence="1 2">SIID29052-01</strain>
    </source>
</reference>
<reference evidence="1 2" key="2">
    <citation type="submission" date="2020-05" db="EMBL/GenBank/DDBJ databases">
        <title>Draft genome sequence of Desulfovibrio sp. strainFSS-1.</title>
        <authorList>
            <person name="Shimoshige H."/>
            <person name="Kobayashi H."/>
            <person name="Maekawa T."/>
        </authorList>
    </citation>
    <scope>NUCLEOTIDE SEQUENCE [LARGE SCALE GENOMIC DNA]</scope>
    <source>
        <strain evidence="1 2">SIID29052-01</strain>
    </source>
</reference>
<dbReference type="NCBIfam" id="TIGR00725">
    <property type="entry name" value="TIGR00725 family protein"/>
    <property type="match status" value="1"/>
</dbReference>
<dbReference type="Pfam" id="PF18306">
    <property type="entry name" value="LDcluster4"/>
    <property type="match status" value="1"/>
</dbReference>
<name>A0A6V8M224_9BACT</name>
<dbReference type="Gene3D" id="3.40.50.450">
    <property type="match status" value="1"/>
</dbReference>
<sequence length="151" mass="15386">MKKRISVIGAGECGPDVEAVAHRLGTLIAQNGFDLLCGGRMGVQRAACRGAKEAGGFTIGLLPGLDFTQANEFVDVPVVTGLGHMRNFLVVKNGAAAVAVEGGAGTLSEIGLAMKSGIPVVAIGRWSGVDGVRAARDADEAMDIVLSLVGR</sequence>
<dbReference type="RefSeq" id="WP_173084648.1">
    <property type="nucleotide sequence ID" value="NZ_BLTE01000010.1"/>
</dbReference>
<dbReference type="InterPro" id="IPR052341">
    <property type="entry name" value="LOG_family_nucleotidases"/>
</dbReference>
<dbReference type="GO" id="GO:0005829">
    <property type="term" value="C:cytosol"/>
    <property type="evidence" value="ECO:0007669"/>
    <property type="project" value="TreeGrafter"/>
</dbReference>
<organism evidence="1 2">
    <name type="scientific">Fundidesulfovibrio magnetotacticus</name>
    <dbReference type="NCBI Taxonomy" id="2730080"/>
    <lineage>
        <taxon>Bacteria</taxon>
        <taxon>Pseudomonadati</taxon>
        <taxon>Thermodesulfobacteriota</taxon>
        <taxon>Desulfovibrionia</taxon>
        <taxon>Desulfovibrionales</taxon>
        <taxon>Desulfovibrionaceae</taxon>
        <taxon>Fundidesulfovibrio</taxon>
    </lineage>
</organism>
<keyword evidence="2" id="KW-1185">Reference proteome</keyword>
<dbReference type="InterPro" id="IPR041164">
    <property type="entry name" value="LDcluster4"/>
</dbReference>
<keyword evidence="1" id="KW-0326">Glycosidase</keyword>
<dbReference type="EC" id="3.2.2.-" evidence="1"/>
<proteinExistence type="predicted"/>